<evidence type="ECO:0000313" key="2">
    <source>
        <dbReference type="Proteomes" id="UP001054252"/>
    </source>
</evidence>
<organism evidence="1 2">
    <name type="scientific">Rubroshorea leprosula</name>
    <dbReference type="NCBI Taxonomy" id="152421"/>
    <lineage>
        <taxon>Eukaryota</taxon>
        <taxon>Viridiplantae</taxon>
        <taxon>Streptophyta</taxon>
        <taxon>Embryophyta</taxon>
        <taxon>Tracheophyta</taxon>
        <taxon>Spermatophyta</taxon>
        <taxon>Magnoliopsida</taxon>
        <taxon>eudicotyledons</taxon>
        <taxon>Gunneridae</taxon>
        <taxon>Pentapetalae</taxon>
        <taxon>rosids</taxon>
        <taxon>malvids</taxon>
        <taxon>Malvales</taxon>
        <taxon>Dipterocarpaceae</taxon>
        <taxon>Rubroshorea</taxon>
    </lineage>
</organism>
<sequence length="82" mass="9777">MLPRPRLPWSALFCATLWHIWLDWNYSLCFQQLSNLHLIPSKSFAFAAEFWFLLPHSVSKSVFSFILVKWPPPKIWMDQAKL</sequence>
<dbReference type="Proteomes" id="UP001054252">
    <property type="component" value="Unassembled WGS sequence"/>
</dbReference>
<evidence type="ECO:0008006" key="3">
    <source>
        <dbReference type="Google" id="ProtNLM"/>
    </source>
</evidence>
<reference evidence="1 2" key="1">
    <citation type="journal article" date="2021" name="Commun. Biol.">
        <title>The genome of Shorea leprosula (Dipterocarpaceae) highlights the ecological relevance of drought in aseasonal tropical rainforests.</title>
        <authorList>
            <person name="Ng K.K.S."/>
            <person name="Kobayashi M.J."/>
            <person name="Fawcett J.A."/>
            <person name="Hatakeyama M."/>
            <person name="Paape T."/>
            <person name="Ng C.H."/>
            <person name="Ang C.C."/>
            <person name="Tnah L.H."/>
            <person name="Lee C.T."/>
            <person name="Nishiyama T."/>
            <person name="Sese J."/>
            <person name="O'Brien M.J."/>
            <person name="Copetti D."/>
            <person name="Mohd Noor M.I."/>
            <person name="Ong R.C."/>
            <person name="Putra M."/>
            <person name="Sireger I.Z."/>
            <person name="Indrioko S."/>
            <person name="Kosugi Y."/>
            <person name="Izuno A."/>
            <person name="Isagi Y."/>
            <person name="Lee S.L."/>
            <person name="Shimizu K.K."/>
        </authorList>
    </citation>
    <scope>NUCLEOTIDE SEQUENCE [LARGE SCALE GENOMIC DNA]</scope>
    <source>
        <strain evidence="1">214</strain>
    </source>
</reference>
<dbReference type="AlphaFoldDB" id="A0AAV5KGD7"/>
<evidence type="ECO:0000313" key="1">
    <source>
        <dbReference type="EMBL" id="GKV23591.1"/>
    </source>
</evidence>
<gene>
    <name evidence="1" type="ORF">SLEP1_g33300</name>
</gene>
<protein>
    <recommendedName>
        <fullName evidence="3">Secreted protein</fullName>
    </recommendedName>
</protein>
<dbReference type="EMBL" id="BPVZ01000063">
    <property type="protein sequence ID" value="GKV23591.1"/>
    <property type="molecule type" value="Genomic_DNA"/>
</dbReference>
<keyword evidence="2" id="KW-1185">Reference proteome</keyword>
<accession>A0AAV5KGD7</accession>
<proteinExistence type="predicted"/>
<comment type="caution">
    <text evidence="1">The sequence shown here is derived from an EMBL/GenBank/DDBJ whole genome shotgun (WGS) entry which is preliminary data.</text>
</comment>
<name>A0AAV5KGD7_9ROSI</name>